<gene>
    <name evidence="9" type="ORF">FYJ50_09590</name>
</gene>
<evidence type="ECO:0000313" key="9">
    <source>
        <dbReference type="EMBL" id="MSS02336.1"/>
    </source>
</evidence>
<evidence type="ECO:0000256" key="4">
    <source>
        <dbReference type="ARBA" id="ARBA00022692"/>
    </source>
</evidence>
<accession>A0A7X2N4K7</accession>
<dbReference type="PANTHER" id="PTHR30151:SF0">
    <property type="entry name" value="ABC TRANSPORTER PERMEASE PROTEIN MJ0413-RELATED"/>
    <property type="match status" value="1"/>
</dbReference>
<protein>
    <submittedName>
        <fullName evidence="9">ABC transporter permease subunit</fullName>
    </submittedName>
</protein>
<dbReference type="PANTHER" id="PTHR30151">
    <property type="entry name" value="ALKANE SULFONATE ABC TRANSPORTER-RELATED, MEMBRANE SUBUNIT"/>
    <property type="match status" value="1"/>
</dbReference>
<feature type="transmembrane region" description="Helical" evidence="7">
    <location>
        <begin position="118"/>
        <end position="142"/>
    </location>
</feature>
<dbReference type="AlphaFoldDB" id="A0A7X2N4K7"/>
<dbReference type="EMBL" id="VUMM01000027">
    <property type="protein sequence ID" value="MSS02336.1"/>
    <property type="molecule type" value="Genomic_DNA"/>
</dbReference>
<keyword evidence="2 7" id="KW-0813">Transport</keyword>
<dbReference type="PROSITE" id="PS50928">
    <property type="entry name" value="ABC_TM1"/>
    <property type="match status" value="1"/>
</dbReference>
<comment type="similarity">
    <text evidence="7">Belongs to the binding-protein-dependent transport system permease family.</text>
</comment>
<evidence type="ECO:0000256" key="1">
    <source>
        <dbReference type="ARBA" id="ARBA00004651"/>
    </source>
</evidence>
<proteinExistence type="inferred from homology"/>
<evidence type="ECO:0000256" key="6">
    <source>
        <dbReference type="ARBA" id="ARBA00023136"/>
    </source>
</evidence>
<sequence>MKKYYSWLIFIFVFFTVWQIASILIDNSFILPSVITVLKDFLSFFYTKTFYHATYYTLIRVFTGIFFSFLIGVLFAFLCFKNRLFSDILSKLFIILKSLPNVSIIILLLFWISRELTVFVVIFLLLFPIVYENVSVSLQAIQKKWKEVLFIYPQPYTRLIKEVYLPLLKPAIVSSLLNCCSLAFKAGVMAEILGQVQNGIGRQIQYCRVNFELSKVIAWTIWIVILVFLFDSLLKFLLKKTFDD</sequence>
<comment type="caution">
    <text evidence="9">The sequence shown here is derived from an EMBL/GenBank/DDBJ whole genome shotgun (WGS) entry which is preliminary data.</text>
</comment>
<feature type="transmembrane region" description="Helical" evidence="7">
    <location>
        <begin position="92"/>
        <end position="112"/>
    </location>
</feature>
<feature type="transmembrane region" description="Helical" evidence="7">
    <location>
        <begin position="216"/>
        <end position="238"/>
    </location>
</feature>
<dbReference type="SUPFAM" id="SSF161098">
    <property type="entry name" value="MetI-like"/>
    <property type="match status" value="1"/>
</dbReference>
<evidence type="ECO:0000256" key="7">
    <source>
        <dbReference type="RuleBase" id="RU363032"/>
    </source>
</evidence>
<comment type="subcellular location">
    <subcellularLocation>
        <location evidence="1 7">Cell membrane</location>
        <topology evidence="1 7">Multi-pass membrane protein</topology>
    </subcellularLocation>
</comment>
<evidence type="ECO:0000259" key="8">
    <source>
        <dbReference type="PROSITE" id="PS50928"/>
    </source>
</evidence>
<evidence type="ECO:0000313" key="10">
    <source>
        <dbReference type="Proteomes" id="UP000470082"/>
    </source>
</evidence>
<dbReference type="Proteomes" id="UP000470082">
    <property type="component" value="Unassembled WGS sequence"/>
</dbReference>
<feature type="domain" description="ABC transmembrane type-1" evidence="8">
    <location>
        <begin position="54"/>
        <end position="234"/>
    </location>
</feature>
<dbReference type="Pfam" id="PF00528">
    <property type="entry name" value="BPD_transp_1"/>
    <property type="match status" value="1"/>
</dbReference>
<organism evidence="9 10">
    <name type="scientific">Floccifex porci</name>
    <dbReference type="NCBI Taxonomy" id="2606629"/>
    <lineage>
        <taxon>Bacteria</taxon>
        <taxon>Bacillati</taxon>
        <taxon>Bacillota</taxon>
        <taxon>Erysipelotrichia</taxon>
        <taxon>Erysipelotrichales</taxon>
        <taxon>Erysipelotrichaceae</taxon>
        <taxon>Floccifex</taxon>
    </lineage>
</organism>
<keyword evidence="4 7" id="KW-0812">Transmembrane</keyword>
<reference evidence="9 10" key="1">
    <citation type="submission" date="2019-08" db="EMBL/GenBank/DDBJ databases">
        <title>In-depth cultivation of the pig gut microbiome towards novel bacterial diversity and tailored functional studies.</title>
        <authorList>
            <person name="Wylensek D."/>
            <person name="Hitch T.C.A."/>
            <person name="Clavel T."/>
        </authorList>
    </citation>
    <scope>NUCLEOTIDE SEQUENCE [LARGE SCALE GENOMIC DNA]</scope>
    <source>
        <strain evidence="9 10">LKV-178-WT-2G</strain>
    </source>
</reference>
<dbReference type="RefSeq" id="WP_154461441.1">
    <property type="nucleotide sequence ID" value="NZ_VUMM01000027.1"/>
</dbReference>
<keyword evidence="10" id="KW-1185">Reference proteome</keyword>
<evidence type="ECO:0000256" key="3">
    <source>
        <dbReference type="ARBA" id="ARBA00022475"/>
    </source>
</evidence>
<dbReference type="GO" id="GO:0055085">
    <property type="term" value="P:transmembrane transport"/>
    <property type="evidence" value="ECO:0007669"/>
    <property type="project" value="InterPro"/>
</dbReference>
<dbReference type="InterPro" id="IPR000515">
    <property type="entry name" value="MetI-like"/>
</dbReference>
<dbReference type="InterPro" id="IPR035906">
    <property type="entry name" value="MetI-like_sf"/>
</dbReference>
<keyword evidence="6 7" id="KW-0472">Membrane</keyword>
<evidence type="ECO:0000256" key="5">
    <source>
        <dbReference type="ARBA" id="ARBA00022989"/>
    </source>
</evidence>
<keyword evidence="5 7" id="KW-1133">Transmembrane helix</keyword>
<evidence type="ECO:0000256" key="2">
    <source>
        <dbReference type="ARBA" id="ARBA00022448"/>
    </source>
</evidence>
<dbReference type="CDD" id="cd06261">
    <property type="entry name" value="TM_PBP2"/>
    <property type="match status" value="1"/>
</dbReference>
<feature type="transmembrane region" description="Helical" evidence="7">
    <location>
        <begin position="55"/>
        <end position="80"/>
    </location>
</feature>
<name>A0A7X2N4K7_9FIRM</name>
<dbReference type="GO" id="GO:0005886">
    <property type="term" value="C:plasma membrane"/>
    <property type="evidence" value="ECO:0007669"/>
    <property type="project" value="UniProtKB-SubCell"/>
</dbReference>
<feature type="transmembrane region" description="Helical" evidence="7">
    <location>
        <begin position="7"/>
        <end position="35"/>
    </location>
</feature>
<dbReference type="Gene3D" id="1.10.3720.10">
    <property type="entry name" value="MetI-like"/>
    <property type="match status" value="1"/>
</dbReference>
<keyword evidence="3" id="KW-1003">Cell membrane</keyword>